<sequence length="267" mass="29098">MQRYYDVAVIGGGPIGGYVAGEIAKRGFEVAIFEQNKQVGEPLKCAGLVTSRVFDFLDISKNLVVQNKIKGAHIHSPSGHKLTIGGDKVHALVIDRPIFDREIIKSSIGKGAEIFLENKVVSAQIHEGQIELKTSQNNDVKCKLLIGADGPYSKTRDRFALSQPTEILRGVGAEIADTELDPDFVEIFVGENIAPGFFAWIIPTNEHGTEARTGLCIGPESIKSPSHYFSNLFKNKHSSSYLENVKITKKIGGSIPLGVLKKTHTSM</sequence>
<dbReference type="PANTHER" id="PTHR42685">
    <property type="entry name" value="GERANYLGERANYL DIPHOSPHATE REDUCTASE"/>
    <property type="match status" value="1"/>
</dbReference>
<evidence type="ECO:0000313" key="2">
    <source>
        <dbReference type="EMBL" id="GAG74698.1"/>
    </source>
</evidence>
<dbReference type="EMBL" id="BART01018314">
    <property type="protein sequence ID" value="GAG74698.1"/>
    <property type="molecule type" value="Genomic_DNA"/>
</dbReference>
<gene>
    <name evidence="2" type="ORF">S01H4_34589</name>
</gene>
<protein>
    <recommendedName>
        <fullName evidence="1">FAD-binding domain-containing protein</fullName>
    </recommendedName>
</protein>
<dbReference type="Pfam" id="PF01494">
    <property type="entry name" value="FAD_binding_3"/>
    <property type="match status" value="1"/>
</dbReference>
<name>X1AQV9_9ZZZZ</name>
<organism evidence="2">
    <name type="scientific">marine sediment metagenome</name>
    <dbReference type="NCBI Taxonomy" id="412755"/>
    <lineage>
        <taxon>unclassified sequences</taxon>
        <taxon>metagenomes</taxon>
        <taxon>ecological metagenomes</taxon>
    </lineage>
</organism>
<feature type="domain" description="FAD-binding" evidence="1">
    <location>
        <begin position="5"/>
        <end position="224"/>
    </location>
</feature>
<comment type="caution">
    <text evidence="2">The sequence shown here is derived from an EMBL/GenBank/DDBJ whole genome shotgun (WGS) entry which is preliminary data.</text>
</comment>
<dbReference type="InterPro" id="IPR050407">
    <property type="entry name" value="Geranylgeranyl_reductase"/>
</dbReference>
<dbReference type="InterPro" id="IPR002938">
    <property type="entry name" value="FAD-bd"/>
</dbReference>
<dbReference type="PANTHER" id="PTHR42685:SF18">
    <property type="entry name" value="DIGERANYLGERANYLGLYCEROPHOSPHOLIPID REDUCTASE"/>
    <property type="match status" value="1"/>
</dbReference>
<dbReference type="Gene3D" id="3.50.50.60">
    <property type="entry name" value="FAD/NAD(P)-binding domain"/>
    <property type="match status" value="1"/>
</dbReference>
<dbReference type="InterPro" id="IPR011777">
    <property type="entry name" value="Geranylgeranyl_Rdtase_fam"/>
</dbReference>
<dbReference type="GO" id="GO:0071949">
    <property type="term" value="F:FAD binding"/>
    <property type="evidence" value="ECO:0007669"/>
    <property type="project" value="InterPro"/>
</dbReference>
<dbReference type="AlphaFoldDB" id="X1AQV9"/>
<evidence type="ECO:0000259" key="1">
    <source>
        <dbReference type="Pfam" id="PF01494"/>
    </source>
</evidence>
<dbReference type="InterPro" id="IPR036188">
    <property type="entry name" value="FAD/NAD-bd_sf"/>
</dbReference>
<dbReference type="PRINTS" id="PR00420">
    <property type="entry name" value="RNGMNOXGNASE"/>
</dbReference>
<dbReference type="SUPFAM" id="SSF51905">
    <property type="entry name" value="FAD/NAD(P)-binding domain"/>
    <property type="match status" value="1"/>
</dbReference>
<reference evidence="2" key="1">
    <citation type="journal article" date="2014" name="Front. Microbiol.">
        <title>High frequency of phylogenetically diverse reductive dehalogenase-homologous genes in deep subseafloor sedimentary metagenomes.</title>
        <authorList>
            <person name="Kawai M."/>
            <person name="Futagami T."/>
            <person name="Toyoda A."/>
            <person name="Takaki Y."/>
            <person name="Nishi S."/>
            <person name="Hori S."/>
            <person name="Arai W."/>
            <person name="Tsubouchi T."/>
            <person name="Morono Y."/>
            <person name="Uchiyama I."/>
            <person name="Ito T."/>
            <person name="Fujiyama A."/>
            <person name="Inagaki F."/>
            <person name="Takami H."/>
        </authorList>
    </citation>
    <scope>NUCLEOTIDE SEQUENCE</scope>
    <source>
        <strain evidence="2">Expedition CK06-06</strain>
    </source>
</reference>
<dbReference type="NCBIfam" id="TIGR02032">
    <property type="entry name" value="GG-red-SF"/>
    <property type="match status" value="1"/>
</dbReference>
<dbReference type="GO" id="GO:0016628">
    <property type="term" value="F:oxidoreductase activity, acting on the CH-CH group of donors, NAD or NADP as acceptor"/>
    <property type="evidence" value="ECO:0007669"/>
    <property type="project" value="InterPro"/>
</dbReference>
<proteinExistence type="predicted"/>
<accession>X1AQV9</accession>